<evidence type="ECO:0000256" key="4">
    <source>
        <dbReference type="PROSITE-ProRule" id="PRU00285"/>
    </source>
</evidence>
<dbReference type="Proteomes" id="UP001314205">
    <property type="component" value="Unassembled WGS sequence"/>
</dbReference>
<organism evidence="7 8">
    <name type="scientific">Parnassius mnemosyne</name>
    <name type="common">clouded apollo</name>
    <dbReference type="NCBI Taxonomy" id="213953"/>
    <lineage>
        <taxon>Eukaryota</taxon>
        <taxon>Metazoa</taxon>
        <taxon>Ecdysozoa</taxon>
        <taxon>Arthropoda</taxon>
        <taxon>Hexapoda</taxon>
        <taxon>Insecta</taxon>
        <taxon>Pterygota</taxon>
        <taxon>Neoptera</taxon>
        <taxon>Endopterygota</taxon>
        <taxon>Lepidoptera</taxon>
        <taxon>Glossata</taxon>
        <taxon>Ditrysia</taxon>
        <taxon>Papilionoidea</taxon>
        <taxon>Papilionidae</taxon>
        <taxon>Parnassiinae</taxon>
        <taxon>Parnassini</taxon>
        <taxon>Parnassius</taxon>
        <taxon>Driopa</taxon>
    </lineage>
</organism>
<keyword evidence="8" id="KW-1185">Reference proteome</keyword>
<feature type="binding site" evidence="3">
    <location>
        <position position="68"/>
    </location>
    <ligand>
        <name>Zn(2+)</name>
        <dbReference type="ChEBI" id="CHEBI:29105"/>
        <label>1</label>
    </ligand>
</feature>
<evidence type="ECO:0000256" key="1">
    <source>
        <dbReference type="ARBA" id="ARBA00023016"/>
    </source>
</evidence>
<evidence type="ECO:0000313" key="8">
    <source>
        <dbReference type="Proteomes" id="UP001314205"/>
    </source>
</evidence>
<dbReference type="GO" id="GO:0005634">
    <property type="term" value="C:nucleus"/>
    <property type="evidence" value="ECO:0007669"/>
    <property type="project" value="TreeGrafter"/>
</dbReference>
<dbReference type="Gene3D" id="2.60.40.790">
    <property type="match status" value="1"/>
</dbReference>
<keyword evidence="3" id="KW-0479">Metal-binding</keyword>
<dbReference type="CDD" id="cd06526">
    <property type="entry name" value="metazoan_ACD"/>
    <property type="match status" value="1"/>
</dbReference>
<dbReference type="InterPro" id="IPR008978">
    <property type="entry name" value="HSP20-like_chaperone"/>
</dbReference>
<proteinExistence type="inferred from homology"/>
<dbReference type="GO" id="GO:0005737">
    <property type="term" value="C:cytoplasm"/>
    <property type="evidence" value="ECO:0007669"/>
    <property type="project" value="TreeGrafter"/>
</dbReference>
<evidence type="ECO:0000256" key="2">
    <source>
        <dbReference type="PIRNR" id="PIRNR036514"/>
    </source>
</evidence>
<keyword evidence="1" id="KW-0346">Stress response</keyword>
<dbReference type="GO" id="GO:0051082">
    <property type="term" value="F:unfolded protein binding"/>
    <property type="evidence" value="ECO:0007669"/>
    <property type="project" value="TreeGrafter"/>
</dbReference>
<dbReference type="InterPro" id="IPR002068">
    <property type="entry name" value="A-crystallin/Hsp20_dom"/>
</dbReference>
<name>A0AAV1LKE0_9NEOP</name>
<dbReference type="InterPro" id="IPR001436">
    <property type="entry name" value="Alpha-crystallin/sHSP_animal"/>
</dbReference>
<dbReference type="InterPro" id="IPR055269">
    <property type="entry name" value="Alpha-crystallin/HSP_16"/>
</dbReference>
<evidence type="ECO:0000256" key="3">
    <source>
        <dbReference type="PIRSR" id="PIRSR036514-1"/>
    </source>
</evidence>
<dbReference type="PRINTS" id="PR00299">
    <property type="entry name" value="ACRYSTALLIN"/>
</dbReference>
<reference evidence="7 8" key="1">
    <citation type="submission" date="2023-11" db="EMBL/GenBank/DDBJ databases">
        <authorList>
            <person name="Hedman E."/>
            <person name="Englund M."/>
            <person name="Stromberg M."/>
            <person name="Nyberg Akerstrom W."/>
            <person name="Nylinder S."/>
            <person name="Jareborg N."/>
            <person name="Kallberg Y."/>
            <person name="Kronander E."/>
        </authorList>
    </citation>
    <scope>NUCLEOTIDE SEQUENCE [LARGE SCALE GENOMIC DNA]</scope>
</reference>
<gene>
    <name evidence="7" type="ORF">PARMNEM_LOCUS14923</name>
</gene>
<keyword evidence="3" id="KW-0862">Zinc</keyword>
<dbReference type="Pfam" id="PF00011">
    <property type="entry name" value="HSP20"/>
    <property type="match status" value="1"/>
</dbReference>
<protein>
    <recommendedName>
        <fullName evidence="6">SHSP domain-containing protein</fullName>
    </recommendedName>
</protein>
<dbReference type="GO" id="GO:0042026">
    <property type="term" value="P:protein refolding"/>
    <property type="evidence" value="ECO:0007669"/>
    <property type="project" value="TreeGrafter"/>
</dbReference>
<dbReference type="PANTHER" id="PTHR45640">
    <property type="entry name" value="HEAT SHOCK PROTEIN HSP-12.2-RELATED"/>
    <property type="match status" value="1"/>
</dbReference>
<dbReference type="PIRSF" id="PIRSF036514">
    <property type="entry name" value="Sm_HSP_B1"/>
    <property type="match status" value="1"/>
</dbReference>
<evidence type="ECO:0000313" key="7">
    <source>
        <dbReference type="EMBL" id="CAK1595443.1"/>
    </source>
</evidence>
<feature type="binding site" evidence="3">
    <location>
        <position position="66"/>
    </location>
    <ligand>
        <name>Zn(2+)</name>
        <dbReference type="ChEBI" id="CHEBI:29105"/>
        <label>1</label>
    </ligand>
</feature>
<comment type="caution">
    <text evidence="7">The sequence shown here is derived from an EMBL/GenBank/DDBJ whole genome shotgun (WGS) entry which is preliminary data.</text>
</comment>
<accession>A0AAV1LKE0</accession>
<dbReference type="PANTHER" id="PTHR45640:SF13">
    <property type="entry name" value="HEAT SHOCK PROTEIN 22-RELATED"/>
    <property type="match status" value="1"/>
</dbReference>
<dbReference type="SUPFAM" id="SSF49764">
    <property type="entry name" value="HSP20-like chaperones"/>
    <property type="match status" value="1"/>
</dbReference>
<evidence type="ECO:0000259" key="6">
    <source>
        <dbReference type="PROSITE" id="PS01031"/>
    </source>
</evidence>
<dbReference type="EMBL" id="CAVLGL010000092">
    <property type="protein sequence ID" value="CAK1595443.1"/>
    <property type="molecule type" value="Genomic_DNA"/>
</dbReference>
<feature type="domain" description="SHSP" evidence="6">
    <location>
        <begin position="19"/>
        <end position="126"/>
    </location>
</feature>
<dbReference type="GO" id="GO:0009408">
    <property type="term" value="P:response to heat"/>
    <property type="evidence" value="ECO:0007669"/>
    <property type="project" value="UniProtKB-ARBA"/>
</dbReference>
<dbReference type="AlphaFoldDB" id="A0AAV1LKE0"/>
<dbReference type="GO" id="GO:0046872">
    <property type="term" value="F:metal ion binding"/>
    <property type="evidence" value="ECO:0007669"/>
    <property type="project" value="UniProtKB-KW"/>
</dbReference>
<sequence length="135" mass="15475">MSPWPSFGDEVVLRSIDWLENFPWRNENSVRAENNKYEIFLHLKDFTPEEISVKTSDGYIVVTGQHEEKKDEYGFVSRRFVRRYAIPEGCLPESVESKFSSNGVLTITAIRQPVIKRDTIIPVSHEGSSGVKSKL</sequence>
<comment type="similarity">
    <text evidence="2 4 5">Belongs to the small heat shock protein (HSP20) family.</text>
</comment>
<dbReference type="PROSITE" id="PS01031">
    <property type="entry name" value="SHSP"/>
    <property type="match status" value="1"/>
</dbReference>
<evidence type="ECO:0000256" key="5">
    <source>
        <dbReference type="RuleBase" id="RU003616"/>
    </source>
</evidence>